<sequence>MRCPELSRLAKPLRPISLTFVARAPGSVEVLLTPFPSRNVVDPTHPAFTSQLERRAFPHFRAPTITLKAYPLALLEKYNWSRTSDLEFRDVANGTEPIEPSLPAPVKLPSALDPISNNSRIEMHLSVATSIRNTSKSAVIRTSIARRVKYAIRLIVTRGAYTKLVTVKRVENGEQKTVKEKIVAFNDKEAEVRGCKWLLNGWMYIFHPTIHLYRMPYQDLIPLLRGALKLIYSRGILLERQWAKARQTPAERKAVELRRNMEKRTQRPSPALLNQHEQTPLKHHNTQIPSKSSPTLGPVPVSLIK</sequence>
<dbReference type="STRING" id="703135.A0A2A9NTZ2"/>
<dbReference type="EMBL" id="KZ301991">
    <property type="protein sequence ID" value="PFH51170.1"/>
    <property type="molecule type" value="Genomic_DNA"/>
</dbReference>
<reference evidence="2 3" key="1">
    <citation type="submission" date="2014-02" db="EMBL/GenBank/DDBJ databases">
        <title>Transposable element dynamics among asymbiotic and ectomycorrhizal Amanita fungi.</title>
        <authorList>
            <consortium name="DOE Joint Genome Institute"/>
            <person name="Hess J."/>
            <person name="Skrede I."/>
            <person name="Wolfe B."/>
            <person name="LaButti K."/>
            <person name="Ohm R.A."/>
            <person name="Grigoriev I.V."/>
            <person name="Pringle A."/>
        </authorList>
    </citation>
    <scope>NUCLEOTIDE SEQUENCE [LARGE SCALE GENOMIC DNA]</scope>
    <source>
        <strain evidence="2 3">SKay4041</strain>
    </source>
</reference>
<name>A0A2A9NTZ2_9AGAR</name>
<gene>
    <name evidence="2" type="ORF">AMATHDRAFT_3301</name>
</gene>
<feature type="compositionally biased region" description="Polar residues" evidence="1">
    <location>
        <begin position="286"/>
        <end position="295"/>
    </location>
</feature>
<keyword evidence="3" id="KW-1185">Reference proteome</keyword>
<evidence type="ECO:0000313" key="2">
    <source>
        <dbReference type="EMBL" id="PFH51170.1"/>
    </source>
</evidence>
<dbReference type="OrthoDB" id="3265918at2759"/>
<evidence type="ECO:0000313" key="3">
    <source>
        <dbReference type="Proteomes" id="UP000242287"/>
    </source>
</evidence>
<evidence type="ECO:0000256" key="1">
    <source>
        <dbReference type="SAM" id="MobiDB-lite"/>
    </source>
</evidence>
<dbReference type="AlphaFoldDB" id="A0A2A9NTZ2"/>
<organism evidence="2 3">
    <name type="scientific">Amanita thiersii Skay4041</name>
    <dbReference type="NCBI Taxonomy" id="703135"/>
    <lineage>
        <taxon>Eukaryota</taxon>
        <taxon>Fungi</taxon>
        <taxon>Dikarya</taxon>
        <taxon>Basidiomycota</taxon>
        <taxon>Agaricomycotina</taxon>
        <taxon>Agaricomycetes</taxon>
        <taxon>Agaricomycetidae</taxon>
        <taxon>Agaricales</taxon>
        <taxon>Pluteineae</taxon>
        <taxon>Amanitaceae</taxon>
        <taxon>Amanita</taxon>
    </lineage>
</organism>
<feature type="region of interest" description="Disordered" evidence="1">
    <location>
        <begin position="260"/>
        <end position="305"/>
    </location>
</feature>
<dbReference type="Proteomes" id="UP000242287">
    <property type="component" value="Unassembled WGS sequence"/>
</dbReference>
<protein>
    <submittedName>
        <fullName evidence="2">Uncharacterized protein</fullName>
    </submittedName>
</protein>
<accession>A0A2A9NTZ2</accession>
<proteinExistence type="predicted"/>